<dbReference type="SUPFAM" id="SSF46689">
    <property type="entry name" value="Homeodomain-like"/>
    <property type="match status" value="1"/>
</dbReference>
<reference evidence="6 7" key="1">
    <citation type="submission" date="2017-03" db="EMBL/GenBank/DDBJ databases">
        <title>Genomic insights into Mycobacterium simiae human colonization.</title>
        <authorList>
            <person name="Steffani J.L."/>
            <person name="Brunck M.E."/>
            <person name="Cruz E."/>
            <person name="Montiel R."/>
            <person name="Barona F."/>
        </authorList>
    </citation>
    <scope>NUCLEOTIDE SEQUENCE [LARGE SCALE GENOMIC DNA]</scope>
    <source>
        <strain evidence="6 7">MsiGto</strain>
    </source>
</reference>
<dbReference type="PANTHER" id="PTHR30055">
    <property type="entry name" value="HTH-TYPE TRANSCRIPTIONAL REGULATOR RUTR"/>
    <property type="match status" value="1"/>
</dbReference>
<dbReference type="InterPro" id="IPR050109">
    <property type="entry name" value="HTH-type_TetR-like_transc_reg"/>
</dbReference>
<comment type="caution">
    <text evidence="6">The sequence shown here is derived from an EMBL/GenBank/DDBJ whole genome shotgun (WGS) entry which is preliminary data.</text>
</comment>
<dbReference type="PANTHER" id="PTHR30055:SF234">
    <property type="entry name" value="HTH-TYPE TRANSCRIPTIONAL REGULATOR BETI"/>
    <property type="match status" value="1"/>
</dbReference>
<dbReference type="Proteomes" id="UP000193040">
    <property type="component" value="Unassembled WGS sequence"/>
</dbReference>
<keyword evidence="2 4" id="KW-0238">DNA-binding</keyword>
<dbReference type="InterPro" id="IPR036271">
    <property type="entry name" value="Tet_transcr_reg_TetR-rel_C_sf"/>
</dbReference>
<organism evidence="6 7">
    <name type="scientific">Mycobacterium simiae</name>
    <name type="common">Mycobacterium habana</name>
    <dbReference type="NCBI Taxonomy" id="1784"/>
    <lineage>
        <taxon>Bacteria</taxon>
        <taxon>Bacillati</taxon>
        <taxon>Actinomycetota</taxon>
        <taxon>Actinomycetes</taxon>
        <taxon>Mycobacteriales</taxon>
        <taxon>Mycobacteriaceae</taxon>
        <taxon>Mycobacterium</taxon>
        <taxon>Mycobacterium simiae complex</taxon>
    </lineage>
</organism>
<dbReference type="EMBL" id="MZZM01000016">
    <property type="protein sequence ID" value="ORJ61050.1"/>
    <property type="molecule type" value="Genomic_DNA"/>
</dbReference>
<dbReference type="STRING" id="1784.VC42_17760"/>
<dbReference type="PRINTS" id="PR00455">
    <property type="entry name" value="HTHTETR"/>
</dbReference>
<dbReference type="Pfam" id="PF00440">
    <property type="entry name" value="TetR_N"/>
    <property type="match status" value="1"/>
</dbReference>
<name>A0A1X0Y768_MYCSI</name>
<evidence type="ECO:0000259" key="5">
    <source>
        <dbReference type="PROSITE" id="PS50977"/>
    </source>
</evidence>
<dbReference type="Pfam" id="PF21597">
    <property type="entry name" value="TetR_C_43"/>
    <property type="match status" value="1"/>
</dbReference>
<dbReference type="PROSITE" id="PS50977">
    <property type="entry name" value="HTH_TETR_2"/>
    <property type="match status" value="1"/>
</dbReference>
<sequence length="188" mass="20266">MTQPERRLRADAARNRARLLEVAYDTFAAEGLSVPIDEIARRAGVGAGTVYRHFPTKEALFQAVIEDRMQRLVDDGHALLQSVGPGEALFAYLRSLVLQWGAADRGLVDALAGFGIDITTAAPEAEGAFLALLDELLRAAQDAGTARPDVSVREVKTIMVGCQAMEAYNSELAERVTDVVVDGLRAGR</sequence>
<feature type="DNA-binding region" description="H-T-H motif" evidence="4">
    <location>
        <begin position="35"/>
        <end position="54"/>
    </location>
</feature>
<gene>
    <name evidence="6" type="ORF">B5M45_12465</name>
</gene>
<keyword evidence="7" id="KW-1185">Reference proteome</keyword>
<protein>
    <submittedName>
        <fullName evidence="6">TetR family transcriptional regulator</fullName>
    </submittedName>
</protein>
<dbReference type="InterPro" id="IPR049445">
    <property type="entry name" value="TetR_SbtR-like_C"/>
</dbReference>
<proteinExistence type="predicted"/>
<feature type="domain" description="HTH tetR-type" evidence="5">
    <location>
        <begin position="13"/>
        <end position="72"/>
    </location>
</feature>
<keyword evidence="1" id="KW-0805">Transcription regulation</keyword>
<keyword evidence="3" id="KW-0804">Transcription</keyword>
<evidence type="ECO:0000256" key="3">
    <source>
        <dbReference type="ARBA" id="ARBA00023163"/>
    </source>
</evidence>
<evidence type="ECO:0000313" key="6">
    <source>
        <dbReference type="EMBL" id="ORJ61050.1"/>
    </source>
</evidence>
<evidence type="ECO:0000313" key="7">
    <source>
        <dbReference type="Proteomes" id="UP000193040"/>
    </source>
</evidence>
<dbReference type="InterPro" id="IPR009057">
    <property type="entry name" value="Homeodomain-like_sf"/>
</dbReference>
<evidence type="ECO:0000256" key="1">
    <source>
        <dbReference type="ARBA" id="ARBA00023015"/>
    </source>
</evidence>
<dbReference type="AlphaFoldDB" id="A0A1X0Y768"/>
<dbReference type="InterPro" id="IPR001647">
    <property type="entry name" value="HTH_TetR"/>
</dbReference>
<evidence type="ECO:0000256" key="4">
    <source>
        <dbReference type="PROSITE-ProRule" id="PRU00335"/>
    </source>
</evidence>
<dbReference type="SUPFAM" id="SSF48498">
    <property type="entry name" value="Tetracyclin repressor-like, C-terminal domain"/>
    <property type="match status" value="1"/>
</dbReference>
<dbReference type="GO" id="GO:0003700">
    <property type="term" value="F:DNA-binding transcription factor activity"/>
    <property type="evidence" value="ECO:0007669"/>
    <property type="project" value="TreeGrafter"/>
</dbReference>
<dbReference type="RefSeq" id="WP_061558180.1">
    <property type="nucleotide sequence ID" value="NZ_MZZM01000016.1"/>
</dbReference>
<evidence type="ECO:0000256" key="2">
    <source>
        <dbReference type="ARBA" id="ARBA00023125"/>
    </source>
</evidence>
<accession>A0A1X0Y768</accession>
<dbReference type="Gene3D" id="1.10.357.10">
    <property type="entry name" value="Tetracycline Repressor, domain 2"/>
    <property type="match status" value="1"/>
</dbReference>
<dbReference type="GO" id="GO:0000976">
    <property type="term" value="F:transcription cis-regulatory region binding"/>
    <property type="evidence" value="ECO:0007669"/>
    <property type="project" value="TreeGrafter"/>
</dbReference>